<gene>
    <name evidence="2" type="ORF">SAMN06296036_12744</name>
</gene>
<proteinExistence type="predicted"/>
<evidence type="ECO:0000256" key="1">
    <source>
        <dbReference type="SAM" id="Phobius"/>
    </source>
</evidence>
<feature type="transmembrane region" description="Helical" evidence="1">
    <location>
        <begin position="85"/>
        <end position="103"/>
    </location>
</feature>
<dbReference type="EMBL" id="FWZT01000027">
    <property type="protein sequence ID" value="SMF72915.1"/>
    <property type="molecule type" value="Genomic_DNA"/>
</dbReference>
<dbReference type="AlphaFoldDB" id="A0A1Y6CSD1"/>
<keyword evidence="1" id="KW-0812">Transmembrane</keyword>
<keyword evidence="1" id="KW-1133">Transmembrane helix</keyword>
<organism evidence="2 3">
    <name type="scientific">Pseudobacteriovorax antillogorgiicola</name>
    <dbReference type="NCBI Taxonomy" id="1513793"/>
    <lineage>
        <taxon>Bacteria</taxon>
        <taxon>Pseudomonadati</taxon>
        <taxon>Bdellovibrionota</taxon>
        <taxon>Oligoflexia</taxon>
        <taxon>Oligoflexales</taxon>
        <taxon>Pseudobacteriovoracaceae</taxon>
        <taxon>Pseudobacteriovorax</taxon>
    </lineage>
</organism>
<dbReference type="Proteomes" id="UP000192907">
    <property type="component" value="Unassembled WGS sequence"/>
</dbReference>
<dbReference type="OrthoDB" id="9961294at2"/>
<evidence type="ECO:0000313" key="2">
    <source>
        <dbReference type="EMBL" id="SMF72915.1"/>
    </source>
</evidence>
<dbReference type="RefSeq" id="WP_132324429.1">
    <property type="nucleotide sequence ID" value="NZ_FWZT01000027.1"/>
</dbReference>
<keyword evidence="1" id="KW-0472">Membrane</keyword>
<accession>A0A1Y6CSD1</accession>
<feature type="transmembrane region" description="Helical" evidence="1">
    <location>
        <begin position="115"/>
        <end position="137"/>
    </location>
</feature>
<name>A0A1Y6CSD1_9BACT</name>
<feature type="transmembrane region" description="Helical" evidence="1">
    <location>
        <begin position="54"/>
        <end position="73"/>
    </location>
</feature>
<keyword evidence="3" id="KW-1185">Reference proteome</keyword>
<evidence type="ECO:0000313" key="3">
    <source>
        <dbReference type="Proteomes" id="UP000192907"/>
    </source>
</evidence>
<sequence>MSRVGLVNMVIGFGVLFFAAASGSFIAFDLTEGYLRDNTLLDSWQSVLMQSSHGHTNLFASIHILMGLTLPYTRLPFSWQWVQTFCFFCGTMAMGPGMMARAYAGPTDTLDPTGILVGVGLSLALLALLSHFAALSFRLVRTP</sequence>
<feature type="transmembrane region" description="Helical" evidence="1">
    <location>
        <begin position="7"/>
        <end position="28"/>
    </location>
</feature>
<dbReference type="STRING" id="1513793.SAMN06296036_12744"/>
<reference evidence="3" key="1">
    <citation type="submission" date="2017-04" db="EMBL/GenBank/DDBJ databases">
        <authorList>
            <person name="Varghese N."/>
            <person name="Submissions S."/>
        </authorList>
    </citation>
    <scope>NUCLEOTIDE SEQUENCE [LARGE SCALE GENOMIC DNA]</scope>
    <source>
        <strain evidence="3">RKEM611</strain>
    </source>
</reference>
<protein>
    <submittedName>
        <fullName evidence="2">Uncharacterized protein</fullName>
    </submittedName>
</protein>